<keyword evidence="2" id="KW-1185">Reference proteome</keyword>
<proteinExistence type="predicted"/>
<accession>A0AC60PDP0</accession>
<gene>
    <name evidence="1" type="ORF">HPB47_005637</name>
</gene>
<evidence type="ECO:0000313" key="2">
    <source>
        <dbReference type="Proteomes" id="UP000805193"/>
    </source>
</evidence>
<dbReference type="EMBL" id="JABSTQ010010847">
    <property type="protein sequence ID" value="KAG0417395.1"/>
    <property type="molecule type" value="Genomic_DNA"/>
</dbReference>
<sequence>MISLSRLRALVVAKNQSQVSVRIMGKAGGVLLPLPFNQKDGCKGSGLDCPLVAGRNYTVSRAVRVYRIYPKARACHYQQLPSVSTLESSSCNVYTSLPGIRNIIHSVVREEIRKLLPAIRSTMSTGGAHTNGLACEGSCRTTLDHVSRSVRGTLRIIFGGLCLWCRHYAEAPDPHHLDERACRPEEVAEVVKSLCSPKSSYVAGAAVDVAGLKREEPRKIRETNKDGRSKVKWQEQGTMPQKESAGPSNDRKSVDVTQRPNGSSSHRHIPHTFLEIPPKKKTHHGPFVLNICSAPSEMTGDFGALFHDEIQVDRPGRDSLVIVGNFNAAHLTWGYVKESPKGRREKAGAATIAKTDRDGTSYSTGSISHITSEAEEEGEEKEAEQIDTALAISRAIPRRVPTDVKQGTTIVIYSQAACRVFAGNIFYPQTAHLINAIHADWLQAPIIPVNWTPVRITPIPSPTFSSWETALPNRELEGQHRLVDRTRWIAVANGAVD</sequence>
<organism evidence="1 2">
    <name type="scientific">Ixodes persulcatus</name>
    <name type="common">Taiga tick</name>
    <dbReference type="NCBI Taxonomy" id="34615"/>
    <lineage>
        <taxon>Eukaryota</taxon>
        <taxon>Metazoa</taxon>
        <taxon>Ecdysozoa</taxon>
        <taxon>Arthropoda</taxon>
        <taxon>Chelicerata</taxon>
        <taxon>Arachnida</taxon>
        <taxon>Acari</taxon>
        <taxon>Parasitiformes</taxon>
        <taxon>Ixodida</taxon>
        <taxon>Ixodoidea</taxon>
        <taxon>Ixodidae</taxon>
        <taxon>Ixodinae</taxon>
        <taxon>Ixodes</taxon>
    </lineage>
</organism>
<evidence type="ECO:0000313" key="1">
    <source>
        <dbReference type="EMBL" id="KAG0417395.1"/>
    </source>
</evidence>
<protein>
    <submittedName>
        <fullName evidence="1">Uncharacterized protein</fullName>
    </submittedName>
</protein>
<dbReference type="Proteomes" id="UP000805193">
    <property type="component" value="Unassembled WGS sequence"/>
</dbReference>
<reference evidence="1 2" key="1">
    <citation type="journal article" date="2020" name="Cell">
        <title>Large-Scale Comparative Analyses of Tick Genomes Elucidate Their Genetic Diversity and Vector Capacities.</title>
        <authorList>
            <consortium name="Tick Genome and Microbiome Consortium (TIGMIC)"/>
            <person name="Jia N."/>
            <person name="Wang J."/>
            <person name="Shi W."/>
            <person name="Du L."/>
            <person name="Sun Y."/>
            <person name="Zhan W."/>
            <person name="Jiang J.F."/>
            <person name="Wang Q."/>
            <person name="Zhang B."/>
            <person name="Ji P."/>
            <person name="Bell-Sakyi L."/>
            <person name="Cui X.M."/>
            <person name="Yuan T.T."/>
            <person name="Jiang B.G."/>
            <person name="Yang W.F."/>
            <person name="Lam T.T."/>
            <person name="Chang Q.C."/>
            <person name="Ding S.J."/>
            <person name="Wang X.J."/>
            <person name="Zhu J.G."/>
            <person name="Ruan X.D."/>
            <person name="Zhao L."/>
            <person name="Wei J.T."/>
            <person name="Ye R.Z."/>
            <person name="Que T.C."/>
            <person name="Du C.H."/>
            <person name="Zhou Y.H."/>
            <person name="Cheng J.X."/>
            <person name="Dai P.F."/>
            <person name="Guo W.B."/>
            <person name="Han X.H."/>
            <person name="Huang E.J."/>
            <person name="Li L.F."/>
            <person name="Wei W."/>
            <person name="Gao Y.C."/>
            <person name="Liu J.Z."/>
            <person name="Shao H.Z."/>
            <person name="Wang X."/>
            <person name="Wang C.C."/>
            <person name="Yang T.C."/>
            <person name="Huo Q.B."/>
            <person name="Li W."/>
            <person name="Chen H.Y."/>
            <person name="Chen S.E."/>
            <person name="Zhou L.G."/>
            <person name="Ni X.B."/>
            <person name="Tian J.H."/>
            <person name="Sheng Y."/>
            <person name="Liu T."/>
            <person name="Pan Y.S."/>
            <person name="Xia L.Y."/>
            <person name="Li J."/>
            <person name="Zhao F."/>
            <person name="Cao W.C."/>
        </authorList>
    </citation>
    <scope>NUCLEOTIDE SEQUENCE [LARGE SCALE GENOMIC DNA]</scope>
    <source>
        <strain evidence="1">Iper-2018</strain>
    </source>
</reference>
<name>A0AC60PDP0_IXOPE</name>
<comment type="caution">
    <text evidence="1">The sequence shown here is derived from an EMBL/GenBank/DDBJ whole genome shotgun (WGS) entry which is preliminary data.</text>
</comment>